<name>A0A5P9CFN1_9VIBR</name>
<sequence>MKVFVISLKRSPERRRYIKKQLDNLDIQFEFFDAVDGRAEPPHPLFDNYDYAKRLWLTSGRMPSKGELGCYASHYLLWKSCVELDEPFVILEDDVEVSPRFKDMRHLIEKKVVEYGFLRLQDKSEKGVLIEKESGHDYSISFMTNNFGGLIGYAIAPNSARKLLSKSKSWCMPVDNYVGSLYLHNMPSYVFYPSIVAHPYVHDTTIQLGEEKKAKWHRKLSRELYSLYRKIKMTQFNKKYQ</sequence>
<evidence type="ECO:0000313" key="3">
    <source>
        <dbReference type="Proteomes" id="UP000326936"/>
    </source>
</evidence>
<accession>A0A5P9CFN1</accession>
<dbReference type="EMBL" id="CP045350">
    <property type="protein sequence ID" value="QFT24996.1"/>
    <property type="molecule type" value="Genomic_DNA"/>
</dbReference>
<dbReference type="InterPro" id="IPR002654">
    <property type="entry name" value="Glyco_trans_25"/>
</dbReference>
<organism evidence="2 3">
    <name type="scientific">Vibrio aquimaris</name>
    <dbReference type="NCBI Taxonomy" id="2587862"/>
    <lineage>
        <taxon>Bacteria</taxon>
        <taxon>Pseudomonadati</taxon>
        <taxon>Pseudomonadota</taxon>
        <taxon>Gammaproteobacteria</taxon>
        <taxon>Vibrionales</taxon>
        <taxon>Vibrionaceae</taxon>
        <taxon>Vibrio</taxon>
    </lineage>
</organism>
<reference evidence="2 3" key="1">
    <citation type="submission" date="2019-10" db="EMBL/GenBank/DDBJ databases">
        <title>Complete genome sequence of Vibrio sp. strain THAF100, isolated from non-filtered water from the water column of tank 6 of a marine aquarium containing stony-coral fragments. Water maintained at 26 degree C.</title>
        <authorList>
            <person name="Ruckert C."/>
            <person name="Franco A."/>
            <person name="Kalinowski J."/>
            <person name="Glaeser S."/>
        </authorList>
    </citation>
    <scope>NUCLEOTIDE SEQUENCE [LARGE SCALE GENOMIC DNA]</scope>
    <source>
        <strain evidence="2 3">THAF100</strain>
    </source>
</reference>
<evidence type="ECO:0000313" key="2">
    <source>
        <dbReference type="EMBL" id="QFT24996.1"/>
    </source>
</evidence>
<keyword evidence="3" id="KW-1185">Reference proteome</keyword>
<dbReference type="OrthoDB" id="9816113at2"/>
<evidence type="ECO:0000259" key="1">
    <source>
        <dbReference type="Pfam" id="PF01755"/>
    </source>
</evidence>
<dbReference type="RefSeq" id="WP_152429313.1">
    <property type="nucleotide sequence ID" value="NZ_CBCSDK010000006.1"/>
</dbReference>
<feature type="domain" description="Glycosyl transferase family 25" evidence="1">
    <location>
        <begin position="2"/>
        <end position="177"/>
    </location>
</feature>
<protein>
    <submittedName>
        <fullName evidence="2">Glycosyltransferase family 25 (LPS biosynthesis protein)</fullName>
    </submittedName>
</protein>
<dbReference type="CDD" id="cd06532">
    <property type="entry name" value="Glyco_transf_25"/>
    <property type="match status" value="1"/>
</dbReference>
<dbReference type="GO" id="GO:0016740">
    <property type="term" value="F:transferase activity"/>
    <property type="evidence" value="ECO:0007669"/>
    <property type="project" value="UniProtKB-KW"/>
</dbReference>
<dbReference type="Pfam" id="PF01755">
    <property type="entry name" value="Glyco_transf_25"/>
    <property type="match status" value="1"/>
</dbReference>
<dbReference type="KEGG" id="vaq:FIV01_00800"/>
<keyword evidence="2" id="KW-0808">Transferase</keyword>
<dbReference type="Proteomes" id="UP000326936">
    <property type="component" value="Chromosome"/>
</dbReference>
<proteinExistence type="predicted"/>
<dbReference type="AlphaFoldDB" id="A0A5P9CFN1"/>
<gene>
    <name evidence="2" type="ORF">FIV01_00800</name>
</gene>